<dbReference type="AlphaFoldDB" id="A0A6N2MLC6"/>
<feature type="compositionally biased region" description="Basic and acidic residues" evidence="2">
    <location>
        <begin position="244"/>
        <end position="268"/>
    </location>
</feature>
<keyword evidence="1" id="KW-0175">Coiled coil</keyword>
<sequence length="634" mass="73302">MKMTQGLLDGTVPHYTQLQQHSTEEENTLTVPRHMLVRPGEPQHGINIAVTPEDHKEKKRKIDAKYRLGCKTRKEELRIRLQNLRQEKEQLKREKESCSKEDNSMAQKLQSTELEIGHLKREIGDSKKVISRQTHMLETLSQDPLVQQLMLGPNRLEMVLLENECNKLCQNGKWDNWASERVELLNEIEQLRLRNMMLKMQNQALTSPLNEAADGNGINSFPIGQCLSPLPGESPTAHTKLKRKAPETPEGREKKREADRAYRRRCKEEKMKTEQNLSVLTEENKRLKRENDYFKRELEVKQQKMVQSRKDEMITLLPNELDQLKAQRQSQNLVVEVLLQQVASIENIKDLQCENKRLKLEMDLLIKKNNSNGDYLNLIQLQARNIKLEQEKNDLQLKSLHLVAEGKSYEMEGAASSLSEIKFWQNFLDIEQVFAEPSPSVTSAELASNPFQNTTETNRKRKVSGATRDAAAEKKRLVDKEYRTRCKERKMKMEKTLDALSIENDRLRGENDYLKNQETQLAQTLQRQKDEMKKLEKEFVQLKGQLHKQNTVLEVLPKLLGGSNEDLHRENAQLKLDINLLTRQINNPESLNAIKLRAKIARMENEKHSLEGCWMELHLDHGGCGVAVGSSLVV</sequence>
<feature type="region of interest" description="Disordered" evidence="2">
    <location>
        <begin position="451"/>
        <end position="470"/>
    </location>
</feature>
<organism evidence="3">
    <name type="scientific">Salix viminalis</name>
    <name type="common">Common osier</name>
    <name type="synonym">Basket willow</name>
    <dbReference type="NCBI Taxonomy" id="40686"/>
    <lineage>
        <taxon>Eukaryota</taxon>
        <taxon>Viridiplantae</taxon>
        <taxon>Streptophyta</taxon>
        <taxon>Embryophyta</taxon>
        <taxon>Tracheophyta</taxon>
        <taxon>Spermatophyta</taxon>
        <taxon>Magnoliopsida</taxon>
        <taxon>eudicotyledons</taxon>
        <taxon>Gunneridae</taxon>
        <taxon>Pentapetalae</taxon>
        <taxon>rosids</taxon>
        <taxon>fabids</taxon>
        <taxon>Malpighiales</taxon>
        <taxon>Salicaceae</taxon>
        <taxon>Saliceae</taxon>
        <taxon>Salix</taxon>
    </lineage>
</organism>
<protein>
    <recommendedName>
        <fullName evidence="4">BZIP domain-containing protein</fullName>
    </recommendedName>
</protein>
<feature type="region of interest" description="Disordered" evidence="2">
    <location>
        <begin position="224"/>
        <end position="268"/>
    </location>
</feature>
<evidence type="ECO:0000313" key="3">
    <source>
        <dbReference type="EMBL" id="VFU48862.1"/>
    </source>
</evidence>
<evidence type="ECO:0000256" key="1">
    <source>
        <dbReference type="SAM" id="Coils"/>
    </source>
</evidence>
<evidence type="ECO:0008006" key="4">
    <source>
        <dbReference type="Google" id="ProtNLM"/>
    </source>
</evidence>
<feature type="coiled-coil region" evidence="1">
    <location>
        <begin position="490"/>
        <end position="584"/>
    </location>
</feature>
<dbReference type="EMBL" id="CAADRP010001707">
    <property type="protein sequence ID" value="VFU48862.1"/>
    <property type="molecule type" value="Genomic_DNA"/>
</dbReference>
<name>A0A6N2MLC6_SALVM</name>
<proteinExistence type="predicted"/>
<accession>A0A6N2MLC6</accession>
<reference evidence="3" key="1">
    <citation type="submission" date="2019-03" db="EMBL/GenBank/DDBJ databases">
        <authorList>
            <person name="Mank J."/>
            <person name="Almeida P."/>
        </authorList>
    </citation>
    <scope>NUCLEOTIDE SEQUENCE</scope>
    <source>
        <strain evidence="3">78183</strain>
    </source>
</reference>
<feature type="coiled-coil region" evidence="1">
    <location>
        <begin position="67"/>
        <end position="101"/>
    </location>
</feature>
<evidence type="ECO:0000256" key="2">
    <source>
        <dbReference type="SAM" id="MobiDB-lite"/>
    </source>
</evidence>
<gene>
    <name evidence="3" type="ORF">SVIM_LOCUS321685</name>
</gene>